<proteinExistence type="predicted"/>
<feature type="region of interest" description="Disordered" evidence="1">
    <location>
        <begin position="60"/>
        <end position="83"/>
    </location>
</feature>
<gene>
    <name evidence="3" type="ORF">DdX_06022</name>
</gene>
<reference evidence="3" key="1">
    <citation type="submission" date="2022-01" db="EMBL/GenBank/DDBJ databases">
        <title>Genome Sequence Resource for Two Populations of Ditylenchus destructor, the Migratory Endoparasitic Phytonematode.</title>
        <authorList>
            <person name="Zhang H."/>
            <person name="Lin R."/>
            <person name="Xie B."/>
        </authorList>
    </citation>
    <scope>NUCLEOTIDE SEQUENCE</scope>
    <source>
        <strain evidence="3">BazhouSP</strain>
    </source>
</reference>
<keyword evidence="4" id="KW-1185">Reference proteome</keyword>
<dbReference type="AlphaFoldDB" id="A0AAD4NBN9"/>
<keyword evidence="2" id="KW-0732">Signal</keyword>
<evidence type="ECO:0000313" key="4">
    <source>
        <dbReference type="Proteomes" id="UP001201812"/>
    </source>
</evidence>
<feature type="signal peptide" evidence="2">
    <location>
        <begin position="1"/>
        <end position="15"/>
    </location>
</feature>
<dbReference type="EMBL" id="JAKKPZ010000007">
    <property type="protein sequence ID" value="KAI1718909.1"/>
    <property type="molecule type" value="Genomic_DNA"/>
</dbReference>
<accession>A0AAD4NBN9</accession>
<organism evidence="3 4">
    <name type="scientific">Ditylenchus destructor</name>
    <dbReference type="NCBI Taxonomy" id="166010"/>
    <lineage>
        <taxon>Eukaryota</taxon>
        <taxon>Metazoa</taxon>
        <taxon>Ecdysozoa</taxon>
        <taxon>Nematoda</taxon>
        <taxon>Chromadorea</taxon>
        <taxon>Rhabditida</taxon>
        <taxon>Tylenchina</taxon>
        <taxon>Tylenchomorpha</taxon>
        <taxon>Sphaerularioidea</taxon>
        <taxon>Anguinidae</taxon>
        <taxon>Anguininae</taxon>
        <taxon>Ditylenchus</taxon>
    </lineage>
</organism>
<feature type="chain" id="PRO_5042030669" description="Secreted protein" evidence="2">
    <location>
        <begin position="16"/>
        <end position="83"/>
    </location>
</feature>
<evidence type="ECO:0000313" key="3">
    <source>
        <dbReference type="EMBL" id="KAI1718909.1"/>
    </source>
</evidence>
<name>A0AAD4NBN9_9BILA</name>
<evidence type="ECO:0000256" key="1">
    <source>
        <dbReference type="SAM" id="MobiDB-lite"/>
    </source>
</evidence>
<sequence length="83" mass="9168">MSIFVIVCCIYVSCSQNGTGEWEKKENGADKLVLLFCPFPSISPHFVVIQAAGFAICRNGPNPPEEETTYDPTLRPSTHDPPR</sequence>
<evidence type="ECO:0008006" key="5">
    <source>
        <dbReference type="Google" id="ProtNLM"/>
    </source>
</evidence>
<evidence type="ECO:0000256" key="2">
    <source>
        <dbReference type="SAM" id="SignalP"/>
    </source>
</evidence>
<protein>
    <recommendedName>
        <fullName evidence="5">Secreted protein</fullName>
    </recommendedName>
</protein>
<dbReference type="Proteomes" id="UP001201812">
    <property type="component" value="Unassembled WGS sequence"/>
</dbReference>
<comment type="caution">
    <text evidence="3">The sequence shown here is derived from an EMBL/GenBank/DDBJ whole genome shotgun (WGS) entry which is preliminary data.</text>
</comment>